<evidence type="ECO:0000256" key="5">
    <source>
        <dbReference type="ARBA" id="ARBA00022771"/>
    </source>
</evidence>
<feature type="region of interest" description="Disordered" evidence="11">
    <location>
        <begin position="496"/>
        <end position="536"/>
    </location>
</feature>
<keyword evidence="6" id="KW-0862">Zinc</keyword>
<dbReference type="CDD" id="cd02334">
    <property type="entry name" value="ZZ_dystrophin"/>
    <property type="match status" value="1"/>
</dbReference>
<accession>A0ABP0ABP1</accession>
<dbReference type="CDD" id="cd16249">
    <property type="entry name" value="EFh_DTNA"/>
    <property type="match status" value="1"/>
</dbReference>
<dbReference type="InterPro" id="IPR000433">
    <property type="entry name" value="Znf_ZZ"/>
</dbReference>
<dbReference type="InterPro" id="IPR015154">
    <property type="entry name" value="EF-hand_dom_typ2"/>
</dbReference>
<evidence type="ECO:0000256" key="6">
    <source>
        <dbReference type="ARBA" id="ARBA00022833"/>
    </source>
</evidence>
<dbReference type="InterPro" id="IPR050774">
    <property type="entry name" value="KCMF1/Dystrophin"/>
</dbReference>
<keyword evidence="12" id="KW-0812">Transmembrane</keyword>
<keyword evidence="4" id="KW-0479">Metal-binding</keyword>
<organism evidence="14 15">
    <name type="scientific">Pipistrellus nathusii</name>
    <name type="common">Nathusius' pipistrelle</name>
    <dbReference type="NCBI Taxonomy" id="59473"/>
    <lineage>
        <taxon>Eukaryota</taxon>
        <taxon>Metazoa</taxon>
        <taxon>Chordata</taxon>
        <taxon>Craniata</taxon>
        <taxon>Vertebrata</taxon>
        <taxon>Euteleostomi</taxon>
        <taxon>Mammalia</taxon>
        <taxon>Eutheria</taxon>
        <taxon>Laurasiatheria</taxon>
        <taxon>Chiroptera</taxon>
        <taxon>Yangochiroptera</taxon>
        <taxon>Vespertilionidae</taxon>
        <taxon>Pipistrellus</taxon>
    </lineage>
</organism>
<dbReference type="InterPro" id="IPR043145">
    <property type="entry name" value="Znf_ZZ_sf"/>
</dbReference>
<dbReference type="PANTHER" id="PTHR12268:SF19">
    <property type="entry name" value="DYSTROBREVIN ALPHA"/>
    <property type="match status" value="1"/>
</dbReference>
<keyword evidence="12" id="KW-1133">Transmembrane helix</keyword>
<protein>
    <recommendedName>
        <fullName evidence="8">Dystrobrevin</fullName>
    </recommendedName>
</protein>
<proteinExistence type="inferred from homology"/>
<name>A0ABP0ABP1_PIPNA</name>
<dbReference type="PIRSF" id="PIRSF038204">
    <property type="entry name" value="Distrobrevin"/>
    <property type="match status" value="1"/>
</dbReference>
<comment type="similarity">
    <text evidence="2 8">Belongs to the dystrophin family. Dystrobrevin subfamily.</text>
</comment>
<evidence type="ECO:0000256" key="2">
    <source>
        <dbReference type="ARBA" id="ARBA00009563"/>
    </source>
</evidence>
<dbReference type="Pfam" id="PF09068">
    <property type="entry name" value="EF-hand_2"/>
    <property type="match status" value="1"/>
</dbReference>
<dbReference type="Proteomes" id="UP001314169">
    <property type="component" value="Chromosome 7"/>
</dbReference>
<keyword evidence="7 10" id="KW-0175">Coiled coil</keyword>
<feature type="transmembrane region" description="Helical" evidence="12">
    <location>
        <begin position="700"/>
        <end position="721"/>
    </location>
</feature>
<evidence type="ECO:0000256" key="10">
    <source>
        <dbReference type="SAM" id="Coils"/>
    </source>
</evidence>
<reference evidence="14" key="1">
    <citation type="submission" date="2023-12" db="EMBL/GenBank/DDBJ databases">
        <authorList>
            <person name="Brown T."/>
        </authorList>
    </citation>
    <scope>NUCLEOTIDE SEQUENCE</scope>
</reference>
<dbReference type="PROSITE" id="PS01357">
    <property type="entry name" value="ZF_ZZ_1"/>
    <property type="match status" value="1"/>
</dbReference>
<evidence type="ECO:0000313" key="15">
    <source>
        <dbReference type="Proteomes" id="UP001314169"/>
    </source>
</evidence>
<feature type="domain" description="ZZ-type" evidence="13">
    <location>
        <begin position="238"/>
        <end position="294"/>
    </location>
</feature>
<dbReference type="Pfam" id="PF00569">
    <property type="entry name" value="ZZ"/>
    <property type="match status" value="1"/>
</dbReference>
<evidence type="ECO:0000256" key="3">
    <source>
        <dbReference type="ARBA" id="ARBA00022490"/>
    </source>
</evidence>
<evidence type="ECO:0000256" key="8">
    <source>
        <dbReference type="PIRNR" id="PIRNR038204"/>
    </source>
</evidence>
<dbReference type="InterPro" id="IPR017432">
    <property type="entry name" value="Distrobrevin"/>
</dbReference>
<sequence length="724" mass="82169">MIEDSGKRGNTMAERRQLFAEMRAQELDRIRLSTYRTACKLRFVQKKCNLHLVDIWNVIEALRENALNNLDPNTELSVSRLEAVLSTIFYQLNKRMPTTHQIHVEQSIGLLLNFLLAAFDPEGHGKISVFAVKMALATLCGGKIMDKLRYIFSMISDSSGVMVYARYDQFLREVLKLPTAVFEGPSFGYTEQSARSCFSQQKKVTLNGFLDTLMSDPPPQCLVWLPLLHRLANVENVFHPVECSFCHSESMMGFRYRCQQCHNYQLCQDCFWRGHAGGSHSNQHQMKEYTSWKSPAKKLTNALSKSLSCASSREPLHPMFPDQPEKPLNLAHIVPPRPVTSMNDTLFSHSVPSSGSPFVTRSMLESSNRLDEEHRLIARYAARLAAESTSSQPAQQRGAPDISFTIDANKQQRQLIAELENKNREILQEIQRLRLEHEQASQPTPEKAQQNPTLLAELRLLRQRKDELEQRMSALQESRRELMVQLEGLMKLLKTQGAGSPRSSPSHTISRPIPMPVRSASTCSTPAHTPQDSLTGVGGDVQEAFAQSSRRNLRNDLLVAADSITNTMSSLVKELNSEVGSETESTVDSEFARTQFEDLVPSPTSEKAFLAQIHARKPGYMHGGAAPSTMRSDVVTEDGDPYVRPEEEHYENESVRQLENELKMEEYLKQKLQDEAYQLRVSTETRLKHPCPVTETKWRVLFWFLVVFGGFLSLVLQIYFWGLF</sequence>
<keyword evidence="5 9" id="KW-0863">Zinc-finger</keyword>
<feature type="compositionally biased region" description="Polar residues" evidence="11">
    <location>
        <begin position="519"/>
        <end position="534"/>
    </location>
</feature>
<dbReference type="PROSITE" id="PS50135">
    <property type="entry name" value="ZF_ZZ_2"/>
    <property type="match status" value="1"/>
</dbReference>
<evidence type="ECO:0000256" key="4">
    <source>
        <dbReference type="ARBA" id="ARBA00022723"/>
    </source>
</evidence>
<evidence type="ECO:0000313" key="14">
    <source>
        <dbReference type="EMBL" id="CAK6447931.1"/>
    </source>
</evidence>
<dbReference type="Gene3D" id="1.10.238.10">
    <property type="entry name" value="EF-hand"/>
    <property type="match status" value="2"/>
</dbReference>
<dbReference type="PANTHER" id="PTHR12268">
    <property type="entry name" value="E3 UBIQUITIN-PROTEIN LIGASE KCMF1"/>
    <property type="match status" value="1"/>
</dbReference>
<dbReference type="InterPro" id="IPR011992">
    <property type="entry name" value="EF-hand-dom_pair"/>
</dbReference>
<evidence type="ECO:0000256" key="11">
    <source>
        <dbReference type="SAM" id="MobiDB-lite"/>
    </source>
</evidence>
<dbReference type="SMART" id="SM00291">
    <property type="entry name" value="ZnF_ZZ"/>
    <property type="match status" value="1"/>
</dbReference>
<keyword evidence="3 8" id="KW-0963">Cytoplasm</keyword>
<evidence type="ECO:0000256" key="12">
    <source>
        <dbReference type="SAM" id="Phobius"/>
    </source>
</evidence>
<dbReference type="Pfam" id="PF09069">
    <property type="entry name" value="EF-hand_3"/>
    <property type="match status" value="1"/>
</dbReference>
<keyword evidence="12" id="KW-0472">Membrane</keyword>
<feature type="coiled-coil region" evidence="10">
    <location>
        <begin position="409"/>
        <end position="485"/>
    </location>
</feature>
<evidence type="ECO:0000256" key="7">
    <source>
        <dbReference type="ARBA" id="ARBA00023054"/>
    </source>
</evidence>
<dbReference type="SUPFAM" id="SSF57850">
    <property type="entry name" value="RING/U-box"/>
    <property type="match status" value="1"/>
</dbReference>
<keyword evidence="15" id="KW-1185">Reference proteome</keyword>
<gene>
    <name evidence="14" type="ORF">MPIPNATIZW_LOCUS16237</name>
</gene>
<dbReference type="SUPFAM" id="SSF47473">
    <property type="entry name" value="EF-hand"/>
    <property type="match status" value="2"/>
</dbReference>
<evidence type="ECO:0000256" key="1">
    <source>
        <dbReference type="ARBA" id="ARBA00004496"/>
    </source>
</evidence>
<comment type="subcellular location">
    <subcellularLocation>
        <location evidence="1 8">Cytoplasm</location>
    </subcellularLocation>
</comment>
<dbReference type="InterPro" id="IPR015153">
    <property type="entry name" value="EF-hand_dom_typ1"/>
</dbReference>
<feature type="compositionally biased region" description="Polar residues" evidence="11">
    <location>
        <begin position="497"/>
        <end position="509"/>
    </location>
</feature>
<dbReference type="EMBL" id="OY882864">
    <property type="protein sequence ID" value="CAK6447931.1"/>
    <property type="molecule type" value="Genomic_DNA"/>
</dbReference>
<evidence type="ECO:0000256" key="9">
    <source>
        <dbReference type="PROSITE-ProRule" id="PRU00228"/>
    </source>
</evidence>
<dbReference type="Gene3D" id="3.30.60.90">
    <property type="match status" value="1"/>
</dbReference>
<evidence type="ECO:0000259" key="13">
    <source>
        <dbReference type="PROSITE" id="PS50135"/>
    </source>
</evidence>